<protein>
    <recommendedName>
        <fullName evidence="3">Replication factor A C-terminal domain-containing protein</fullName>
    </recommendedName>
</protein>
<evidence type="ECO:0008006" key="3">
    <source>
        <dbReference type="Google" id="ProtNLM"/>
    </source>
</evidence>
<dbReference type="Gene3D" id="2.40.50.140">
    <property type="entry name" value="Nucleic acid-binding proteins"/>
    <property type="match status" value="1"/>
</dbReference>
<name>A0A5J4VP34_9EUKA</name>
<evidence type="ECO:0000313" key="2">
    <source>
        <dbReference type="Proteomes" id="UP000324800"/>
    </source>
</evidence>
<organism evidence="1 2">
    <name type="scientific">Streblomastix strix</name>
    <dbReference type="NCBI Taxonomy" id="222440"/>
    <lineage>
        <taxon>Eukaryota</taxon>
        <taxon>Metamonada</taxon>
        <taxon>Preaxostyla</taxon>
        <taxon>Oxymonadida</taxon>
        <taxon>Streblomastigidae</taxon>
        <taxon>Streblomastix</taxon>
    </lineage>
</organism>
<reference evidence="1 2" key="1">
    <citation type="submission" date="2019-03" db="EMBL/GenBank/DDBJ databases">
        <title>Single cell metagenomics reveals metabolic interactions within the superorganism composed of flagellate Streblomastix strix and complex community of Bacteroidetes bacteria on its surface.</title>
        <authorList>
            <person name="Treitli S.C."/>
            <person name="Kolisko M."/>
            <person name="Husnik F."/>
            <person name="Keeling P."/>
            <person name="Hampl V."/>
        </authorList>
    </citation>
    <scope>NUCLEOTIDE SEQUENCE [LARGE SCALE GENOMIC DNA]</scope>
    <source>
        <strain evidence="1">ST1C</strain>
    </source>
</reference>
<comment type="caution">
    <text evidence="1">The sequence shown here is derived from an EMBL/GenBank/DDBJ whole genome shotgun (WGS) entry which is preliminary data.</text>
</comment>
<proteinExistence type="predicted"/>
<dbReference type="InterPro" id="IPR012340">
    <property type="entry name" value="NA-bd_OB-fold"/>
</dbReference>
<evidence type="ECO:0000313" key="1">
    <source>
        <dbReference type="EMBL" id="KAA6384398.1"/>
    </source>
</evidence>
<dbReference type="EMBL" id="SNRW01005780">
    <property type="protein sequence ID" value="KAA6384398.1"/>
    <property type="molecule type" value="Genomic_DNA"/>
</dbReference>
<dbReference type="AlphaFoldDB" id="A0A5J4VP34"/>
<dbReference type="Proteomes" id="UP000324800">
    <property type="component" value="Unassembled WGS sequence"/>
</dbReference>
<sequence length="158" mass="17205">GIRIGKDVVSISNVSVQDIDLSSPFSHTCPKCHKFVSSSNRQGKRDQDGEFAGVDCSECGVEAQLSLRIPTQFIDQTGSISLFISGDTASSLVGYTAGQMAAFDKDKRDEIRCSLVWQRYCVEFNAVPPKAGPDRAQQDCSVRVFAKSLSKMPTTLFS</sequence>
<gene>
    <name evidence="1" type="ORF">EZS28_020073</name>
</gene>
<accession>A0A5J4VP34</accession>
<dbReference type="SUPFAM" id="SSF50249">
    <property type="entry name" value="Nucleic acid-binding proteins"/>
    <property type="match status" value="1"/>
</dbReference>
<feature type="non-terminal residue" evidence="1">
    <location>
        <position position="1"/>
    </location>
</feature>